<gene>
    <name evidence="8" type="ORF">D5H75_15290</name>
</gene>
<protein>
    <submittedName>
        <fullName evidence="8">APC family permease</fullName>
    </submittedName>
</protein>
<sequence length="495" mass="51831">MTEPLVPATPRRQARPAGSAPGPRLRRGTLGVADIVFFVVAAAAPLTVMAGVAPLAILFGGIGAPVAYLAVGVVLCLFAVGFTAMTPYIRNAGAFYSYIARGMGRPAGLGAALLALFSYNALQIGMFGAFGFFSATTVSELLGVDLPWPVYAFAGIVLVWFLGYRSINLGARVLAALLVAETAILLLLAVAVLSAGGADGLRLDSFSPGNVFTSDMNGPLGLAVAAFIGFEATAIYREEARHPDRAVPRATYVAVGFLGLFYAFITWIIVQAFGSGQAVAVARSGPSEMFFTAMTRYVGDWASDLQRVLIVTSLLAALLAFHNTVTRYVYALSAEHALPAALGRVHRRHGSPWIAGVVQSVLAVVVVSVFALIGTDPYTQFFLWVNTPGVVGVLALQAVAAFAVLRFFRRGGAARGEGRLRTLAAPAAAGVLLTAATALVCWRLDLLTGAGPAVNWTLAALTPAVFGTGVLLAARLRRTRPDVYTRLATTDIDAP</sequence>
<feature type="transmembrane region" description="Helical" evidence="6">
    <location>
        <begin position="249"/>
        <end position="270"/>
    </location>
</feature>
<dbReference type="AlphaFoldDB" id="A0A3A4AWZ5"/>
<feature type="transmembrane region" description="Helical" evidence="6">
    <location>
        <begin position="35"/>
        <end position="60"/>
    </location>
</feature>
<dbReference type="Proteomes" id="UP000265768">
    <property type="component" value="Unassembled WGS sequence"/>
</dbReference>
<feature type="transmembrane region" description="Helical" evidence="6">
    <location>
        <begin position="351"/>
        <end position="375"/>
    </location>
</feature>
<feature type="domain" description="Amino acid permease/ SLC12A" evidence="7">
    <location>
        <begin position="35"/>
        <end position="442"/>
    </location>
</feature>
<evidence type="ECO:0000256" key="4">
    <source>
        <dbReference type="ARBA" id="ARBA00023136"/>
    </source>
</evidence>
<evidence type="ECO:0000256" key="6">
    <source>
        <dbReference type="SAM" id="Phobius"/>
    </source>
</evidence>
<dbReference type="PANTHER" id="PTHR42770">
    <property type="entry name" value="AMINO ACID TRANSPORTER-RELATED"/>
    <property type="match status" value="1"/>
</dbReference>
<keyword evidence="3 6" id="KW-1133">Transmembrane helix</keyword>
<feature type="transmembrane region" description="Helical" evidence="6">
    <location>
        <begin position="381"/>
        <end position="408"/>
    </location>
</feature>
<evidence type="ECO:0000256" key="1">
    <source>
        <dbReference type="ARBA" id="ARBA00004141"/>
    </source>
</evidence>
<feature type="transmembrane region" description="Helical" evidence="6">
    <location>
        <begin position="218"/>
        <end position="237"/>
    </location>
</feature>
<organism evidence="8 9">
    <name type="scientific">Bailinhaonella thermotolerans</name>
    <dbReference type="NCBI Taxonomy" id="1070861"/>
    <lineage>
        <taxon>Bacteria</taxon>
        <taxon>Bacillati</taxon>
        <taxon>Actinomycetota</taxon>
        <taxon>Actinomycetes</taxon>
        <taxon>Streptosporangiales</taxon>
        <taxon>Streptosporangiaceae</taxon>
        <taxon>Bailinhaonella</taxon>
    </lineage>
</organism>
<feature type="transmembrane region" description="Helical" evidence="6">
    <location>
        <begin position="308"/>
        <end position="330"/>
    </location>
</feature>
<dbReference type="OrthoDB" id="137613at2"/>
<evidence type="ECO:0000256" key="2">
    <source>
        <dbReference type="ARBA" id="ARBA00022692"/>
    </source>
</evidence>
<feature type="transmembrane region" description="Helical" evidence="6">
    <location>
        <begin position="109"/>
        <end position="134"/>
    </location>
</feature>
<keyword evidence="4 6" id="KW-0472">Membrane</keyword>
<accession>A0A3A4AWZ5</accession>
<feature type="transmembrane region" description="Helical" evidence="6">
    <location>
        <begin position="66"/>
        <end position="89"/>
    </location>
</feature>
<feature type="transmembrane region" description="Helical" evidence="6">
    <location>
        <begin position="146"/>
        <end position="164"/>
    </location>
</feature>
<evidence type="ECO:0000256" key="3">
    <source>
        <dbReference type="ARBA" id="ARBA00022989"/>
    </source>
</evidence>
<dbReference type="EMBL" id="QZEY01000004">
    <property type="protein sequence ID" value="RJL32817.1"/>
    <property type="molecule type" value="Genomic_DNA"/>
</dbReference>
<evidence type="ECO:0000313" key="8">
    <source>
        <dbReference type="EMBL" id="RJL32817.1"/>
    </source>
</evidence>
<reference evidence="8 9" key="1">
    <citation type="submission" date="2018-09" db="EMBL/GenBank/DDBJ databases">
        <title>YIM 75507 draft genome.</title>
        <authorList>
            <person name="Tang S."/>
            <person name="Feng Y."/>
        </authorList>
    </citation>
    <scope>NUCLEOTIDE SEQUENCE [LARGE SCALE GENOMIC DNA]</scope>
    <source>
        <strain evidence="8 9">YIM 75507</strain>
    </source>
</reference>
<dbReference type="PIRSF" id="PIRSF006060">
    <property type="entry name" value="AA_transporter"/>
    <property type="match status" value="1"/>
</dbReference>
<keyword evidence="9" id="KW-1185">Reference proteome</keyword>
<keyword evidence="2 6" id="KW-0812">Transmembrane</keyword>
<name>A0A3A4AWZ5_9ACTN</name>
<dbReference type="RefSeq" id="WP_119927067.1">
    <property type="nucleotide sequence ID" value="NZ_QZEY01000004.1"/>
</dbReference>
<evidence type="ECO:0000259" key="7">
    <source>
        <dbReference type="Pfam" id="PF00324"/>
    </source>
</evidence>
<feature type="region of interest" description="Disordered" evidence="5">
    <location>
        <begin position="1"/>
        <end position="25"/>
    </location>
</feature>
<feature type="transmembrane region" description="Helical" evidence="6">
    <location>
        <begin position="420"/>
        <end position="442"/>
    </location>
</feature>
<dbReference type="GO" id="GO:0016020">
    <property type="term" value="C:membrane"/>
    <property type="evidence" value="ECO:0007669"/>
    <property type="project" value="UniProtKB-SubCell"/>
</dbReference>
<proteinExistence type="predicted"/>
<dbReference type="GO" id="GO:0055085">
    <property type="term" value="P:transmembrane transport"/>
    <property type="evidence" value="ECO:0007669"/>
    <property type="project" value="InterPro"/>
</dbReference>
<dbReference type="Gene3D" id="1.20.1740.10">
    <property type="entry name" value="Amino acid/polyamine transporter I"/>
    <property type="match status" value="1"/>
</dbReference>
<evidence type="ECO:0000313" key="9">
    <source>
        <dbReference type="Proteomes" id="UP000265768"/>
    </source>
</evidence>
<comment type="caution">
    <text evidence="8">The sequence shown here is derived from an EMBL/GenBank/DDBJ whole genome shotgun (WGS) entry which is preliminary data.</text>
</comment>
<feature type="transmembrane region" description="Helical" evidence="6">
    <location>
        <begin position="176"/>
        <end position="198"/>
    </location>
</feature>
<dbReference type="Pfam" id="PF00324">
    <property type="entry name" value="AA_permease"/>
    <property type="match status" value="1"/>
</dbReference>
<dbReference type="PANTHER" id="PTHR42770:SF16">
    <property type="entry name" value="AMINO ACID PERMEASE"/>
    <property type="match status" value="1"/>
</dbReference>
<feature type="transmembrane region" description="Helical" evidence="6">
    <location>
        <begin position="454"/>
        <end position="474"/>
    </location>
</feature>
<dbReference type="InterPro" id="IPR050367">
    <property type="entry name" value="APC_superfamily"/>
</dbReference>
<evidence type="ECO:0000256" key="5">
    <source>
        <dbReference type="SAM" id="MobiDB-lite"/>
    </source>
</evidence>
<comment type="subcellular location">
    <subcellularLocation>
        <location evidence="1">Membrane</location>
        <topology evidence="1">Multi-pass membrane protein</topology>
    </subcellularLocation>
</comment>
<dbReference type="InterPro" id="IPR004841">
    <property type="entry name" value="AA-permease/SLC12A_dom"/>
</dbReference>